<reference evidence="2 3" key="1">
    <citation type="journal article" date="2012" name="J. Bacteriol.">
        <title>Genome Sequence of Blastococcus saxobsidens DD2, a Stone-Inhabiting Bacterium.</title>
        <authorList>
            <person name="Chouaia B."/>
            <person name="Crotti E."/>
            <person name="Brusetti L."/>
            <person name="Daffonchio D."/>
            <person name="Essoussi I."/>
            <person name="Nouioui I."/>
            <person name="Sbissi I."/>
            <person name="Ghodhbane-Gtari F."/>
            <person name="Gtari M."/>
            <person name="Vacherie B."/>
            <person name="Barbe V."/>
            <person name="Medigue C."/>
            <person name="Gury J."/>
            <person name="Pujic P."/>
            <person name="Normand P."/>
        </authorList>
    </citation>
    <scope>NUCLEOTIDE SEQUENCE [LARGE SCALE GENOMIC DNA]</scope>
    <source>
        <strain evidence="2 3">DD2</strain>
    </source>
</reference>
<keyword evidence="3" id="KW-1185">Reference proteome</keyword>
<dbReference type="AlphaFoldDB" id="H6RTU7"/>
<evidence type="ECO:0000313" key="2">
    <source>
        <dbReference type="EMBL" id="CCG03157.1"/>
    </source>
</evidence>
<dbReference type="KEGG" id="bsd:BLASA_2251"/>
<accession>H6RTU7</accession>
<organism evidence="2 3">
    <name type="scientific">Blastococcus saxobsidens (strain DD2)</name>
    <dbReference type="NCBI Taxonomy" id="1146883"/>
    <lineage>
        <taxon>Bacteria</taxon>
        <taxon>Bacillati</taxon>
        <taxon>Actinomycetota</taxon>
        <taxon>Actinomycetes</taxon>
        <taxon>Geodermatophilales</taxon>
        <taxon>Geodermatophilaceae</taxon>
        <taxon>Blastococcus</taxon>
    </lineage>
</organism>
<name>H6RTU7_BLASD</name>
<sequence length="203" mass="20755">MSTAPLPARPMLGVPAHAYWRGWPEVRQDLRAGRAVLLGTVLAGLPAGVLWWLLAPREDYRVTEAGPVPVGGTPSGELQVGDDAVLLFVLLALGLLAGAAAWRVRRGRGVGMLLVLAVGTSLGAVLAWQTGELLGAAPTAAQLTELGAQVTTGLRLGSLPVLAAAPFGALLVYLAGALVAADDGLGRTVPNGEQLVGTLPRGR</sequence>
<keyword evidence="1" id="KW-0812">Transmembrane</keyword>
<feature type="transmembrane region" description="Helical" evidence="1">
    <location>
        <begin position="84"/>
        <end position="102"/>
    </location>
</feature>
<reference evidence="3" key="2">
    <citation type="submission" date="2012-02" db="EMBL/GenBank/DDBJ databases">
        <title>Complete genome sequence of Blastococcus saxobsidens strain DD2.</title>
        <authorList>
            <person name="Genoscope."/>
        </authorList>
    </citation>
    <scope>NUCLEOTIDE SEQUENCE [LARGE SCALE GENOMIC DNA]</scope>
    <source>
        <strain evidence="3">DD2</strain>
    </source>
</reference>
<evidence type="ECO:0000313" key="3">
    <source>
        <dbReference type="Proteomes" id="UP000007517"/>
    </source>
</evidence>
<keyword evidence="1" id="KW-0472">Membrane</keyword>
<dbReference type="Proteomes" id="UP000007517">
    <property type="component" value="Chromosome"/>
</dbReference>
<feature type="transmembrane region" description="Helical" evidence="1">
    <location>
        <begin position="35"/>
        <end position="54"/>
    </location>
</feature>
<proteinExistence type="predicted"/>
<feature type="transmembrane region" description="Helical" evidence="1">
    <location>
        <begin position="109"/>
        <end position="128"/>
    </location>
</feature>
<dbReference type="RefSeq" id="WP_014376040.1">
    <property type="nucleotide sequence ID" value="NC_016943.1"/>
</dbReference>
<feature type="transmembrane region" description="Helical" evidence="1">
    <location>
        <begin position="161"/>
        <end position="181"/>
    </location>
</feature>
<dbReference type="eggNOG" id="ENOG5033AGQ">
    <property type="taxonomic scope" value="Bacteria"/>
</dbReference>
<dbReference type="OrthoDB" id="5196064at2"/>
<protein>
    <recommendedName>
        <fullName evidence="4">DUF2567 domain-containing protein</fullName>
    </recommendedName>
</protein>
<dbReference type="EMBL" id="FO117623">
    <property type="protein sequence ID" value="CCG03157.1"/>
    <property type="molecule type" value="Genomic_DNA"/>
</dbReference>
<evidence type="ECO:0000256" key="1">
    <source>
        <dbReference type="SAM" id="Phobius"/>
    </source>
</evidence>
<evidence type="ECO:0008006" key="4">
    <source>
        <dbReference type="Google" id="ProtNLM"/>
    </source>
</evidence>
<keyword evidence="1" id="KW-1133">Transmembrane helix</keyword>
<dbReference type="STRING" id="1146883.BLASA_2251"/>
<dbReference type="HOGENOM" id="CLU_1346746_0_0_11"/>
<gene>
    <name evidence="2" type="ordered locus">BLASA_2251</name>
</gene>